<dbReference type="Gene3D" id="3.40.50.300">
    <property type="entry name" value="P-loop containing nucleotide triphosphate hydrolases"/>
    <property type="match status" value="2"/>
</dbReference>
<organism evidence="7">
    <name type="scientific">Rhodotorula toruloides</name>
    <name type="common">Yeast</name>
    <name type="synonym">Rhodosporidium toruloides</name>
    <dbReference type="NCBI Taxonomy" id="5286"/>
    <lineage>
        <taxon>Eukaryota</taxon>
        <taxon>Fungi</taxon>
        <taxon>Dikarya</taxon>
        <taxon>Basidiomycota</taxon>
        <taxon>Pucciniomycotina</taxon>
        <taxon>Microbotryomycetes</taxon>
        <taxon>Sporidiobolales</taxon>
        <taxon>Sporidiobolaceae</taxon>
        <taxon>Rhodotorula</taxon>
    </lineage>
</organism>
<feature type="domain" description="RecF/RecN/SMC N-terminal" evidence="6">
    <location>
        <begin position="111"/>
        <end position="1121"/>
    </location>
</feature>
<evidence type="ECO:0000313" key="7">
    <source>
        <dbReference type="EMBL" id="CDR37247.1"/>
    </source>
</evidence>
<feature type="compositionally biased region" description="Basic and acidic residues" evidence="5">
    <location>
        <begin position="87"/>
        <end position="96"/>
    </location>
</feature>
<feature type="coiled-coil region" evidence="4">
    <location>
        <begin position="757"/>
        <end position="791"/>
    </location>
</feature>
<comment type="similarity">
    <text evidence="1">Belongs to the SMC family. SMC5 subfamily.</text>
</comment>
<dbReference type="OrthoDB" id="10254973at2759"/>
<feature type="region of interest" description="Disordered" evidence="5">
    <location>
        <begin position="1"/>
        <end position="96"/>
    </location>
</feature>
<feature type="region of interest" description="Disordered" evidence="5">
    <location>
        <begin position="402"/>
        <end position="432"/>
    </location>
</feature>
<feature type="compositionally biased region" description="Basic and acidic residues" evidence="5">
    <location>
        <begin position="45"/>
        <end position="61"/>
    </location>
</feature>
<feature type="compositionally biased region" description="Basic and acidic residues" evidence="5">
    <location>
        <begin position="68"/>
        <end position="77"/>
    </location>
</feature>
<dbReference type="GO" id="GO:0000724">
    <property type="term" value="P:double-strand break repair via homologous recombination"/>
    <property type="evidence" value="ECO:0007669"/>
    <property type="project" value="TreeGrafter"/>
</dbReference>
<gene>
    <name evidence="7" type="ORF">RHTO0S_02e12530g</name>
</gene>
<dbReference type="GO" id="GO:0003697">
    <property type="term" value="F:single-stranded DNA binding"/>
    <property type="evidence" value="ECO:0007669"/>
    <property type="project" value="TreeGrafter"/>
</dbReference>
<dbReference type="InterPro" id="IPR003395">
    <property type="entry name" value="RecF/RecN/SMC_N"/>
</dbReference>
<evidence type="ECO:0000256" key="3">
    <source>
        <dbReference type="ARBA" id="ARBA00023054"/>
    </source>
</evidence>
<dbReference type="GO" id="GO:0030915">
    <property type="term" value="C:Smc5-Smc6 complex"/>
    <property type="evidence" value="ECO:0007669"/>
    <property type="project" value="TreeGrafter"/>
</dbReference>
<proteinExistence type="inferred from homology"/>
<name>A0A061AR95_RHOTO</name>
<evidence type="ECO:0000256" key="5">
    <source>
        <dbReference type="SAM" id="MobiDB-lite"/>
    </source>
</evidence>
<dbReference type="PANTHER" id="PTHR45916:SF1">
    <property type="entry name" value="STRUCTURAL MAINTENANCE OF CHROMOSOMES PROTEIN 5"/>
    <property type="match status" value="1"/>
</dbReference>
<dbReference type="PANTHER" id="PTHR45916">
    <property type="entry name" value="STRUCTURAL MAINTENANCE OF CHROMOSOMES PROTEIN 5"/>
    <property type="match status" value="1"/>
</dbReference>
<evidence type="ECO:0000256" key="1">
    <source>
        <dbReference type="ARBA" id="ARBA00010171"/>
    </source>
</evidence>
<accession>A0A061AR95</accession>
<protein>
    <recommendedName>
        <fullName evidence="2">Structural maintenance of chromosomes protein 5</fullName>
    </recommendedName>
</protein>
<evidence type="ECO:0000256" key="4">
    <source>
        <dbReference type="SAM" id="Coils"/>
    </source>
</evidence>
<dbReference type="InterPro" id="IPR027417">
    <property type="entry name" value="P-loop_NTPase"/>
</dbReference>
<evidence type="ECO:0000256" key="2">
    <source>
        <dbReference type="ARBA" id="ARBA00018687"/>
    </source>
</evidence>
<feature type="coiled-coil region" evidence="4">
    <location>
        <begin position="874"/>
        <end position="1001"/>
    </location>
</feature>
<keyword evidence="3 4" id="KW-0175">Coiled coil</keyword>
<dbReference type="GO" id="GO:0005634">
    <property type="term" value="C:nucleus"/>
    <property type="evidence" value="ECO:0007669"/>
    <property type="project" value="TreeGrafter"/>
</dbReference>
<dbReference type="EMBL" id="LK052937">
    <property type="protein sequence ID" value="CDR37247.1"/>
    <property type="molecule type" value="Genomic_DNA"/>
</dbReference>
<sequence>MSDSDEDTPTARVKPERTTSTGKTRRRAVDSDSDDDPDSSPRPANGDEDHSDSHTAKRVKLENGVNGKGKERARVQDSDDSEDDEREDVKMVPRERKQLVRDDTGYVTGSIVRIACHSFLTYDEVEFNPGPALNMIIGPNGTGKSTIACAIALGLGFSPKVLGRATKLSQYCKNDSNQETWIEIELKGHPGEKNLVIRRYLYRDSERTKFMVDGNETAAKEVAEKMEELQVQVGNLCTFLPQDRVASFAMMTASGLLRETERAAGHEQLSAWHEVLIQEYKTCKVAQEEVDRVSKSLKRKQTKQAETEKEVHAFQQRERLEQELGEAQVLQRAFEYDVAYENYQRARQEKTVVANEIAELEERNRPFKDSKAALKKLVDSSISQQDKLAKKVQLALKDAESKKQQLAKADDERSATADKIRQIKSDETTRRENIQKCRKEIAKLEPIVENEPAEADTSEIDRQIRDKTNEKNDVAAKIQETAQEIGNVQYEGQRLKAQEDQSRHDLARLQEAGKVREAACQRFDQDAWRAVEWLRKNEDRFKGKIYEPGRLNLFLKKEYKGRKLDVLDKGLVDMIEGPIPMNGFSTFLCEYREDYDLMYSILHDQPNARQPGSGLRFNGAELGNPVPIDRIPRPLSDEQLNALGFDAWAIDLIEGPPAILSWLCQQHNLHKVPIQLDRRRVDAAAIEQNKVIQRYYTREGSSSIKYSMYGGRFAQTDQRAPQQAKILNSSVDQSRISTVTKRIEETHEERKRLHGELQRLGRVESDLRAQADQLTAERDELMQERSAMSKARTAWQRSKSKLASLQSSLQRELSKPSATEKREQLAARMRKLMEKRVKLTIEYKDLLVKAADVQESSIKVHLQTLQAESDHRAMDLMVRERDEELEEKKEALERATAAVAALLKEGKRHNAAYQEAVAALSDEQKERVKERRESGEETLQTIEDKIVEIESNLNCTITVSPLVLDAYNKRKVEINDLKSKLEDAEEKLDESKKVIETTEGRWLPELEHLVGEVSAKFTASFETLGLLGEVRLAKDPDYEKWGIEIMVSFRDRKDNSTDVELHVLSGHRQSGGERALTTVTYLLALAELARAPFALVDEINQGMDQRAERNMHKMLVETTCKADVGQYFLLTPKLLPDLAYHPKMKVLVINVSPWIPETLSLQGILDAKRKLNKRKGLPNGRAIAAH</sequence>
<reference evidence="7" key="1">
    <citation type="journal article" date="2014" name="Genome Announc.">
        <title>Draft genome sequence of Rhodosporidium toruloides CECT1137, an oleaginous yeast of biotechnological interest.</title>
        <authorList>
            <person name="Morin N."/>
            <person name="Calcas X."/>
            <person name="Devillers H."/>
            <person name="Durrens P."/>
            <person name="Sherman D.J."/>
            <person name="Nicaud J.-M."/>
            <person name="Neuveglise C."/>
        </authorList>
    </citation>
    <scope>NUCLEOTIDE SEQUENCE</scope>
    <source>
        <strain evidence="7">CECT1137</strain>
    </source>
</reference>
<evidence type="ECO:0000259" key="6">
    <source>
        <dbReference type="Pfam" id="PF02463"/>
    </source>
</evidence>
<feature type="coiled-coil region" evidence="4">
    <location>
        <begin position="815"/>
        <end position="842"/>
    </location>
</feature>
<dbReference type="Pfam" id="PF02463">
    <property type="entry name" value="SMC_N"/>
    <property type="match status" value="1"/>
</dbReference>
<dbReference type="SUPFAM" id="SSF52540">
    <property type="entry name" value="P-loop containing nucleoside triphosphate hydrolases"/>
    <property type="match status" value="2"/>
</dbReference>
<dbReference type="AlphaFoldDB" id="A0A061AR95"/>
<feature type="coiled-coil region" evidence="4">
    <location>
        <begin position="283"/>
        <end position="317"/>
    </location>
</feature>